<evidence type="ECO:0000313" key="1">
    <source>
        <dbReference type="EMBL" id="KAK0508615.1"/>
    </source>
</evidence>
<keyword evidence="2" id="KW-1185">Reference proteome</keyword>
<comment type="caution">
    <text evidence="1">The sequence shown here is derived from an EMBL/GenBank/DDBJ whole genome shotgun (WGS) entry which is preliminary data.</text>
</comment>
<sequence>MPLRTRWANDYTECFREQDEGWAVYPPIKSSALKPGMCGYFDVDGIWQTIVDLTNPDDVQSRNLAAVHDVEFSPGTLANTKHWGLRKSKDVRQEDITAQVMANVPGAPAGGRAFYKYSAISNKAALLLTKGPVIYRQATPNGPLLDWVVENGKEILKVARKPKRGVWIITKTYSANDRCLSVLHGKKTAVTVEIDVAALNNTGQIQASSSFWHEHSGELWNTDHDEEGVVLAMCGIKWKTLWYSSKVKPVEERLAQTLHGEGGDLTLRPYDLQIGSVEGEEGEEDHDAVRLEPEMWGRVEGIAIGDEEEVPEGEDQ</sequence>
<evidence type="ECO:0000313" key="2">
    <source>
        <dbReference type="Proteomes" id="UP001166286"/>
    </source>
</evidence>
<name>A0AA39QT11_9LECA</name>
<protein>
    <submittedName>
        <fullName evidence="1">Uncharacterized protein</fullName>
    </submittedName>
</protein>
<dbReference type="Proteomes" id="UP001166286">
    <property type="component" value="Unassembled WGS sequence"/>
</dbReference>
<proteinExistence type="predicted"/>
<dbReference type="AlphaFoldDB" id="A0AA39QT11"/>
<gene>
    <name evidence="1" type="ORF">JMJ35_008891</name>
</gene>
<dbReference type="EMBL" id="JAFEKC020000020">
    <property type="protein sequence ID" value="KAK0508615.1"/>
    <property type="molecule type" value="Genomic_DNA"/>
</dbReference>
<organism evidence="1 2">
    <name type="scientific">Cladonia borealis</name>
    <dbReference type="NCBI Taxonomy" id="184061"/>
    <lineage>
        <taxon>Eukaryota</taxon>
        <taxon>Fungi</taxon>
        <taxon>Dikarya</taxon>
        <taxon>Ascomycota</taxon>
        <taxon>Pezizomycotina</taxon>
        <taxon>Lecanoromycetes</taxon>
        <taxon>OSLEUM clade</taxon>
        <taxon>Lecanoromycetidae</taxon>
        <taxon>Lecanorales</taxon>
        <taxon>Lecanorineae</taxon>
        <taxon>Cladoniaceae</taxon>
        <taxon>Cladonia</taxon>
    </lineage>
</organism>
<reference evidence="1" key="1">
    <citation type="submission" date="2023-03" db="EMBL/GenBank/DDBJ databases">
        <title>Complete genome of Cladonia borealis.</title>
        <authorList>
            <person name="Park H."/>
        </authorList>
    </citation>
    <scope>NUCLEOTIDE SEQUENCE</scope>
    <source>
        <strain evidence="1">ANT050790</strain>
    </source>
</reference>
<accession>A0AA39QT11</accession>